<protein>
    <recommendedName>
        <fullName evidence="3">DNA-binding response regulator</fullName>
    </recommendedName>
</protein>
<gene>
    <name evidence="1" type="ORF">GCM10010470_21190</name>
</gene>
<sequence length="106" mass="11489">MNTRILLIDMPRLMREIVETAVRRRPDLIVAGALAHEVGRDAEPIDTSGADVVVLNLGSAEVLLRLLEQRPAKPLVLIGRDGGAMFRCEPLGELSPLGLLDMLAVP</sequence>
<accession>A0ABN3VAF5</accession>
<organism evidence="1 2">
    <name type="scientific">Saccharopolyspora taberi</name>
    <dbReference type="NCBI Taxonomy" id="60895"/>
    <lineage>
        <taxon>Bacteria</taxon>
        <taxon>Bacillati</taxon>
        <taxon>Actinomycetota</taxon>
        <taxon>Actinomycetes</taxon>
        <taxon>Pseudonocardiales</taxon>
        <taxon>Pseudonocardiaceae</taxon>
        <taxon>Saccharopolyspora</taxon>
    </lineage>
</organism>
<evidence type="ECO:0000313" key="2">
    <source>
        <dbReference type="Proteomes" id="UP001500979"/>
    </source>
</evidence>
<name>A0ABN3VAF5_9PSEU</name>
<dbReference type="Proteomes" id="UP001500979">
    <property type="component" value="Unassembled WGS sequence"/>
</dbReference>
<reference evidence="1 2" key="1">
    <citation type="journal article" date="2019" name="Int. J. Syst. Evol. Microbiol.">
        <title>The Global Catalogue of Microorganisms (GCM) 10K type strain sequencing project: providing services to taxonomists for standard genome sequencing and annotation.</title>
        <authorList>
            <consortium name="The Broad Institute Genomics Platform"/>
            <consortium name="The Broad Institute Genome Sequencing Center for Infectious Disease"/>
            <person name="Wu L."/>
            <person name="Ma J."/>
        </authorList>
    </citation>
    <scope>NUCLEOTIDE SEQUENCE [LARGE SCALE GENOMIC DNA]</scope>
    <source>
        <strain evidence="1 2">JCM 9383</strain>
    </source>
</reference>
<comment type="caution">
    <text evidence="1">The sequence shown here is derived from an EMBL/GenBank/DDBJ whole genome shotgun (WGS) entry which is preliminary data.</text>
</comment>
<dbReference type="RefSeq" id="WP_344679394.1">
    <property type="nucleotide sequence ID" value="NZ_BAAAUX010000011.1"/>
</dbReference>
<evidence type="ECO:0008006" key="3">
    <source>
        <dbReference type="Google" id="ProtNLM"/>
    </source>
</evidence>
<proteinExistence type="predicted"/>
<evidence type="ECO:0000313" key="1">
    <source>
        <dbReference type="EMBL" id="GAA2786628.1"/>
    </source>
</evidence>
<keyword evidence="2" id="KW-1185">Reference proteome</keyword>
<dbReference type="EMBL" id="BAAAUX010000011">
    <property type="protein sequence ID" value="GAA2786628.1"/>
    <property type="molecule type" value="Genomic_DNA"/>
</dbReference>